<dbReference type="AlphaFoldDB" id="A0A917IY02"/>
<comment type="caution">
    <text evidence="1">The sequence shown here is derived from an EMBL/GenBank/DDBJ whole genome shotgun (WGS) entry which is preliminary data.</text>
</comment>
<dbReference type="SUPFAM" id="SSF56925">
    <property type="entry name" value="OMPA-like"/>
    <property type="match status" value="1"/>
</dbReference>
<protein>
    <recommendedName>
        <fullName evidence="3">Outer membrane protein beta-barrel domain-containing protein</fullName>
    </recommendedName>
</protein>
<organism evidence="1 2">
    <name type="scientific">Filimonas zeae</name>
    <dbReference type="NCBI Taxonomy" id="1737353"/>
    <lineage>
        <taxon>Bacteria</taxon>
        <taxon>Pseudomonadati</taxon>
        <taxon>Bacteroidota</taxon>
        <taxon>Chitinophagia</taxon>
        <taxon>Chitinophagales</taxon>
        <taxon>Chitinophagaceae</taxon>
        <taxon>Filimonas</taxon>
    </lineage>
</organism>
<dbReference type="InterPro" id="IPR011250">
    <property type="entry name" value="OMP/PagP_B-barrel"/>
</dbReference>
<name>A0A917IY02_9BACT</name>
<sequence length="177" mass="18783">MGVKAQIQKGNVMVGGNLANLQLGLNSAKQFSFDLTPKAAWFIKDNVAIGAYVNFNLYTAKDYGGSDVGYGVGALGRYYVNDESVNLLKHSRFFVEGTVGIEGNNPASGGSTNGLGLGFGPGIAYFITPNIGLETMLKYNGIIGFGDAVTTNVLSLNVGFQIYLPTSRIRAAVKDQR</sequence>
<evidence type="ECO:0000313" key="2">
    <source>
        <dbReference type="Proteomes" id="UP000627292"/>
    </source>
</evidence>
<gene>
    <name evidence="1" type="ORF">GCM10011379_23180</name>
</gene>
<evidence type="ECO:0000313" key="1">
    <source>
        <dbReference type="EMBL" id="GGH67665.1"/>
    </source>
</evidence>
<proteinExistence type="predicted"/>
<reference evidence="1" key="1">
    <citation type="journal article" date="2014" name="Int. J. Syst. Evol. Microbiol.">
        <title>Complete genome sequence of Corynebacterium casei LMG S-19264T (=DSM 44701T), isolated from a smear-ripened cheese.</title>
        <authorList>
            <consortium name="US DOE Joint Genome Institute (JGI-PGF)"/>
            <person name="Walter F."/>
            <person name="Albersmeier A."/>
            <person name="Kalinowski J."/>
            <person name="Ruckert C."/>
        </authorList>
    </citation>
    <scope>NUCLEOTIDE SEQUENCE</scope>
    <source>
        <strain evidence="1">CGMCC 1.15290</strain>
    </source>
</reference>
<keyword evidence="2" id="KW-1185">Reference proteome</keyword>
<accession>A0A917IY02</accession>
<dbReference type="EMBL" id="BMIB01000002">
    <property type="protein sequence ID" value="GGH67665.1"/>
    <property type="molecule type" value="Genomic_DNA"/>
</dbReference>
<dbReference type="Proteomes" id="UP000627292">
    <property type="component" value="Unassembled WGS sequence"/>
</dbReference>
<reference evidence="1" key="2">
    <citation type="submission" date="2020-09" db="EMBL/GenBank/DDBJ databases">
        <authorList>
            <person name="Sun Q."/>
            <person name="Zhou Y."/>
        </authorList>
    </citation>
    <scope>NUCLEOTIDE SEQUENCE</scope>
    <source>
        <strain evidence="1">CGMCC 1.15290</strain>
    </source>
</reference>
<evidence type="ECO:0008006" key="3">
    <source>
        <dbReference type="Google" id="ProtNLM"/>
    </source>
</evidence>